<evidence type="ECO:0000313" key="3">
    <source>
        <dbReference type="EMBL" id="GIO45822.1"/>
    </source>
</evidence>
<dbReference type="EMBL" id="BORT01000002">
    <property type="protein sequence ID" value="GIO45822.1"/>
    <property type="molecule type" value="Genomic_DNA"/>
</dbReference>
<accession>A0A920CR02</accession>
<comment type="caution">
    <text evidence="3">The sequence shown here is derived from an EMBL/GenBank/DDBJ whole genome shotgun (WGS) entry which is preliminary data.</text>
</comment>
<feature type="domain" description="Protein CotJB" evidence="2">
    <location>
        <begin position="189"/>
        <end position="264"/>
    </location>
</feature>
<organism evidence="3 4">
    <name type="scientific">Paenibacillus azoreducens</name>
    <dbReference type="NCBI Taxonomy" id="116718"/>
    <lineage>
        <taxon>Bacteria</taxon>
        <taxon>Bacillati</taxon>
        <taxon>Bacillota</taxon>
        <taxon>Bacilli</taxon>
        <taxon>Bacillales</taxon>
        <taxon>Paenibacillaceae</taxon>
        <taxon>Paenibacillus</taxon>
    </lineage>
</organism>
<gene>
    <name evidence="3" type="ORF">J34TS1_05870</name>
</gene>
<keyword evidence="4" id="KW-1185">Reference proteome</keyword>
<evidence type="ECO:0000313" key="4">
    <source>
        <dbReference type="Proteomes" id="UP000682811"/>
    </source>
</evidence>
<dbReference type="InterPro" id="IPR024207">
    <property type="entry name" value="CotJB_dom"/>
</dbReference>
<reference evidence="3 4" key="1">
    <citation type="submission" date="2021-03" db="EMBL/GenBank/DDBJ databases">
        <title>Antimicrobial resistance genes in bacteria isolated from Japanese honey, and their potential for conferring macrolide and lincosamide resistance in the American foulbrood pathogen Paenibacillus larvae.</title>
        <authorList>
            <person name="Okamoto M."/>
            <person name="Kumagai M."/>
            <person name="Kanamori H."/>
            <person name="Takamatsu D."/>
        </authorList>
    </citation>
    <scope>NUCLEOTIDE SEQUENCE [LARGE SCALE GENOMIC DNA]</scope>
    <source>
        <strain evidence="3 4">J34TS1</strain>
    </source>
</reference>
<protein>
    <recommendedName>
        <fullName evidence="2">Protein CotJB domain-containing protein</fullName>
    </recommendedName>
</protein>
<feature type="compositionally biased region" description="Polar residues" evidence="1">
    <location>
        <begin position="31"/>
        <end position="41"/>
    </location>
</feature>
<evidence type="ECO:0000259" key="2">
    <source>
        <dbReference type="Pfam" id="PF12652"/>
    </source>
</evidence>
<name>A0A920CR02_9BACL</name>
<sequence>MSENQKPENGGYDNQQSAGINPANVPEEAVNQANEQSSSNAGGERENQPYVQGVSMTQPNVYGVSQPSVQGVSMAQPNVYGVSQPSVQGVSMAQPNVYGVSQPSVQGVSMSQPNVYGVSQPSVQGVSMSQPNVHGVSQGNVQGASMSQPNVHGVSQANVQGAAVNQANVQAANVSPEMQKGAVDQQYYELLERLQVIDFALVELNLYLDTHPDDLKRIEQYNQLAQERIPLVRRFQELYGPLMHFGHAYSRFPFEWPQTPWPWQV</sequence>
<dbReference type="AlphaFoldDB" id="A0A920CR02"/>
<dbReference type="Pfam" id="PF12652">
    <property type="entry name" value="CotJB"/>
    <property type="match status" value="1"/>
</dbReference>
<feature type="region of interest" description="Disordered" evidence="1">
    <location>
        <begin position="121"/>
        <end position="151"/>
    </location>
</feature>
<dbReference type="Proteomes" id="UP000682811">
    <property type="component" value="Unassembled WGS sequence"/>
</dbReference>
<proteinExistence type="predicted"/>
<feature type="region of interest" description="Disordered" evidence="1">
    <location>
        <begin position="1"/>
        <end position="47"/>
    </location>
</feature>
<evidence type="ECO:0000256" key="1">
    <source>
        <dbReference type="SAM" id="MobiDB-lite"/>
    </source>
</evidence>